<keyword evidence="2" id="KW-1185">Reference proteome</keyword>
<dbReference type="AlphaFoldDB" id="A0A1A9UWK8"/>
<dbReference type="Proteomes" id="UP000078200">
    <property type="component" value="Unassembled WGS sequence"/>
</dbReference>
<sequence>MFCIGAMPVVSTVQPQVKFLAHFVFVETLMYWSGIQEFENVLGSDILKLLREIVGNNDQYKRKKLQHQERTLKPNVIHLAAENDTSIAASKKWKCSRQTETTKRIKMDSGIWSTIKCGRFYCVSERFHFFSQCKCQKAFKSNIVRDDDKDVGNLKGNFTPNRPSGNLFDVPTIYLHIEIELERIDALDRSYEPCVEKSY</sequence>
<evidence type="ECO:0000313" key="2">
    <source>
        <dbReference type="Proteomes" id="UP000078200"/>
    </source>
</evidence>
<evidence type="ECO:0000313" key="1">
    <source>
        <dbReference type="EnsemblMetazoa" id="GAUT018158-PA"/>
    </source>
</evidence>
<organism evidence="1 2">
    <name type="scientific">Glossina austeni</name>
    <name type="common">Savannah tsetse fly</name>
    <dbReference type="NCBI Taxonomy" id="7395"/>
    <lineage>
        <taxon>Eukaryota</taxon>
        <taxon>Metazoa</taxon>
        <taxon>Ecdysozoa</taxon>
        <taxon>Arthropoda</taxon>
        <taxon>Hexapoda</taxon>
        <taxon>Insecta</taxon>
        <taxon>Pterygota</taxon>
        <taxon>Neoptera</taxon>
        <taxon>Endopterygota</taxon>
        <taxon>Diptera</taxon>
        <taxon>Brachycera</taxon>
        <taxon>Muscomorpha</taxon>
        <taxon>Hippoboscoidea</taxon>
        <taxon>Glossinidae</taxon>
        <taxon>Glossina</taxon>
    </lineage>
</organism>
<dbReference type="VEuPathDB" id="VectorBase:GAUT018158"/>
<accession>A0A1A9UWK8</accession>
<dbReference type="EnsemblMetazoa" id="GAUT018158-RA">
    <property type="protein sequence ID" value="GAUT018158-PA"/>
    <property type="gene ID" value="GAUT018158"/>
</dbReference>
<protein>
    <submittedName>
        <fullName evidence="1">Uncharacterized protein</fullName>
    </submittedName>
</protein>
<name>A0A1A9UWK8_GLOAU</name>
<proteinExistence type="predicted"/>
<reference evidence="1" key="1">
    <citation type="submission" date="2020-05" db="UniProtKB">
        <authorList>
            <consortium name="EnsemblMetazoa"/>
        </authorList>
    </citation>
    <scope>IDENTIFICATION</scope>
    <source>
        <strain evidence="1">TTRI</strain>
    </source>
</reference>